<evidence type="ECO:0000256" key="4">
    <source>
        <dbReference type="ARBA" id="ARBA00022597"/>
    </source>
</evidence>
<dbReference type="AlphaFoldDB" id="A0A498RAT4"/>
<dbReference type="CDD" id="cd00006">
    <property type="entry name" value="PTS_IIA_man"/>
    <property type="match status" value="1"/>
</dbReference>
<keyword evidence="6" id="KW-0598">Phosphotransferase system</keyword>
<gene>
    <name evidence="9" type="ORF">LUCI_3819</name>
</gene>
<dbReference type="InterPro" id="IPR004701">
    <property type="entry name" value="PTS_EIIA_man-typ"/>
</dbReference>
<dbReference type="Pfam" id="PF03610">
    <property type="entry name" value="EIIA-man"/>
    <property type="match status" value="1"/>
</dbReference>
<dbReference type="PANTHER" id="PTHR33799">
    <property type="entry name" value="PTS PERMEASE-RELATED-RELATED"/>
    <property type="match status" value="1"/>
</dbReference>
<proteinExistence type="predicted"/>
<dbReference type="Gene3D" id="3.40.50.510">
    <property type="entry name" value="Phosphotransferase system, mannose-type IIA component"/>
    <property type="match status" value="1"/>
</dbReference>
<name>A0A498RAT4_9FIRM</name>
<keyword evidence="4" id="KW-0762">Sugar transport</keyword>
<dbReference type="GO" id="GO:0005737">
    <property type="term" value="C:cytoplasm"/>
    <property type="evidence" value="ECO:0007669"/>
    <property type="project" value="UniProtKB-SubCell"/>
</dbReference>
<sequence>MIGIVITGHGQFATGLSSAVEMIAGKSINVAAVDFGLECSTDELSRQLKQAVNSFENCDKVLFLTDLLGGSPFRCSVLAGSEIAESKVIAGTNLAMALEVVLSRECDNLEQLMEMAITAGKNGVQSYAYVGKCKKHTSTGI</sequence>
<keyword evidence="7" id="KW-0418">Kinase</keyword>
<dbReference type="InterPro" id="IPR051471">
    <property type="entry name" value="Bacterial_PTS_sugar_comp"/>
</dbReference>
<dbReference type="InterPro" id="IPR033887">
    <property type="entry name" value="PTS_IIA_man"/>
</dbReference>
<accession>A0A498RAT4</accession>
<comment type="subcellular location">
    <subcellularLocation>
        <location evidence="1">Cytoplasm</location>
    </subcellularLocation>
</comment>
<dbReference type="EMBL" id="UPPP01000093">
    <property type="protein sequence ID" value="VBB08541.1"/>
    <property type="molecule type" value="Genomic_DNA"/>
</dbReference>
<keyword evidence="2" id="KW-0813">Transport</keyword>
<dbReference type="GO" id="GO:0016020">
    <property type="term" value="C:membrane"/>
    <property type="evidence" value="ECO:0007669"/>
    <property type="project" value="InterPro"/>
</dbReference>
<evidence type="ECO:0000256" key="5">
    <source>
        <dbReference type="ARBA" id="ARBA00022679"/>
    </source>
</evidence>
<evidence type="ECO:0000259" key="8">
    <source>
        <dbReference type="PROSITE" id="PS51096"/>
    </source>
</evidence>
<dbReference type="Proteomes" id="UP000277811">
    <property type="component" value="Unassembled WGS sequence"/>
</dbReference>
<dbReference type="SUPFAM" id="SSF53062">
    <property type="entry name" value="PTS system fructose IIA component-like"/>
    <property type="match status" value="1"/>
</dbReference>
<dbReference type="GO" id="GO:0016301">
    <property type="term" value="F:kinase activity"/>
    <property type="evidence" value="ECO:0007669"/>
    <property type="project" value="UniProtKB-KW"/>
</dbReference>
<evidence type="ECO:0000313" key="10">
    <source>
        <dbReference type="Proteomes" id="UP000277811"/>
    </source>
</evidence>
<evidence type="ECO:0000256" key="6">
    <source>
        <dbReference type="ARBA" id="ARBA00022683"/>
    </source>
</evidence>
<evidence type="ECO:0000256" key="2">
    <source>
        <dbReference type="ARBA" id="ARBA00022448"/>
    </source>
</evidence>
<dbReference type="RefSeq" id="WP_165866074.1">
    <property type="nucleotide sequence ID" value="NZ_UPPP01000093.1"/>
</dbReference>
<organism evidence="9 10">
    <name type="scientific">Lucifera butyrica</name>
    <dbReference type="NCBI Taxonomy" id="1351585"/>
    <lineage>
        <taxon>Bacteria</taxon>
        <taxon>Bacillati</taxon>
        <taxon>Bacillota</taxon>
        <taxon>Negativicutes</taxon>
        <taxon>Veillonellales</taxon>
        <taxon>Veillonellaceae</taxon>
        <taxon>Lucifera</taxon>
    </lineage>
</organism>
<dbReference type="InterPro" id="IPR036662">
    <property type="entry name" value="PTS_EIIA_man-typ_sf"/>
</dbReference>
<evidence type="ECO:0000313" key="9">
    <source>
        <dbReference type="EMBL" id="VBB08541.1"/>
    </source>
</evidence>
<reference evidence="9 10" key="1">
    <citation type="submission" date="2018-06" db="EMBL/GenBank/DDBJ databases">
        <authorList>
            <person name="Strepis N."/>
        </authorList>
    </citation>
    <scope>NUCLEOTIDE SEQUENCE [LARGE SCALE GENOMIC DNA]</scope>
    <source>
        <strain evidence="9">LUCI</strain>
    </source>
</reference>
<evidence type="ECO:0000256" key="3">
    <source>
        <dbReference type="ARBA" id="ARBA00022490"/>
    </source>
</evidence>
<protein>
    <submittedName>
        <fullName evidence="9">Phosphotransferase system mannose-type iia component</fullName>
    </submittedName>
</protein>
<dbReference type="NCBIfam" id="NF040761">
    <property type="entry name" value="AgaF"/>
    <property type="match status" value="1"/>
</dbReference>
<feature type="domain" description="PTS EIIA type-4" evidence="8">
    <location>
        <begin position="1"/>
        <end position="124"/>
    </location>
</feature>
<evidence type="ECO:0000256" key="7">
    <source>
        <dbReference type="ARBA" id="ARBA00022777"/>
    </source>
</evidence>
<dbReference type="PROSITE" id="PS51096">
    <property type="entry name" value="PTS_EIIA_TYPE_4"/>
    <property type="match status" value="1"/>
</dbReference>
<keyword evidence="5 9" id="KW-0808">Transferase</keyword>
<keyword evidence="3" id="KW-0963">Cytoplasm</keyword>
<evidence type="ECO:0000256" key="1">
    <source>
        <dbReference type="ARBA" id="ARBA00004496"/>
    </source>
</evidence>
<dbReference type="GO" id="GO:0009401">
    <property type="term" value="P:phosphoenolpyruvate-dependent sugar phosphotransferase system"/>
    <property type="evidence" value="ECO:0007669"/>
    <property type="project" value="UniProtKB-KW"/>
</dbReference>
<dbReference type="PANTHER" id="PTHR33799:SF1">
    <property type="entry name" value="PTS SYSTEM MANNOSE-SPECIFIC EIIAB COMPONENT-RELATED"/>
    <property type="match status" value="1"/>
</dbReference>
<keyword evidence="10" id="KW-1185">Reference proteome</keyword>